<reference evidence="2 3" key="1">
    <citation type="submission" date="2013-03" db="EMBL/GenBank/DDBJ databases">
        <title>Assembly of a new bacterial strain Brevibacillus borstelensis AK1.</title>
        <authorList>
            <person name="Rajan I."/>
            <person name="PoliReddy D."/>
            <person name="Sugumar T."/>
            <person name="Rathinam K."/>
            <person name="Alqarawi S."/>
            <person name="Khalil A.B."/>
            <person name="Sivakumar N."/>
        </authorList>
    </citation>
    <scope>NUCLEOTIDE SEQUENCE [LARGE SCALE GENOMIC DNA]</scope>
    <source>
        <strain evidence="2 3">AK1</strain>
    </source>
</reference>
<dbReference type="RefSeq" id="WP_003387883.1">
    <property type="nucleotide sequence ID" value="NZ_APBN01000003.1"/>
</dbReference>
<sequence>MKRIRKTVIFLLGVAAVMVMFVFGLGKENPKATIKVTVSHLSKEEQDAASVPEANKKDLRKLEVSVRIDDSKSATDRKIELPYLSTVIKQFDQSRVISTSSFEQNNVGSEPFAISEQSVIFDARGLDEEAIRRMFETSYAVVSWTSKDNAKTYDRFSIGNLLHVQQEP</sequence>
<protein>
    <submittedName>
        <fullName evidence="2">Uncharacterized protein</fullName>
    </submittedName>
</protein>
<keyword evidence="1" id="KW-1133">Transmembrane helix</keyword>
<keyword evidence="1" id="KW-0812">Transmembrane</keyword>
<dbReference type="OrthoDB" id="2476798at2"/>
<proteinExistence type="predicted"/>
<evidence type="ECO:0000313" key="2">
    <source>
        <dbReference type="EMBL" id="EMT53024.1"/>
    </source>
</evidence>
<comment type="caution">
    <text evidence="2">The sequence shown here is derived from an EMBL/GenBank/DDBJ whole genome shotgun (WGS) entry which is preliminary data.</text>
</comment>
<accession>M8D9S6</accession>
<dbReference type="Proteomes" id="UP000012081">
    <property type="component" value="Unassembled WGS sequence"/>
</dbReference>
<keyword evidence="3" id="KW-1185">Reference proteome</keyword>
<dbReference type="EMBL" id="APBN01000003">
    <property type="protein sequence ID" value="EMT53024.1"/>
    <property type="molecule type" value="Genomic_DNA"/>
</dbReference>
<organism evidence="2 3">
    <name type="scientific">Brevibacillus borstelensis AK1</name>
    <dbReference type="NCBI Taxonomy" id="1300222"/>
    <lineage>
        <taxon>Bacteria</taxon>
        <taxon>Bacillati</taxon>
        <taxon>Bacillota</taxon>
        <taxon>Bacilli</taxon>
        <taxon>Bacillales</taxon>
        <taxon>Paenibacillaceae</taxon>
        <taxon>Brevibacillus</taxon>
    </lineage>
</organism>
<evidence type="ECO:0000313" key="3">
    <source>
        <dbReference type="Proteomes" id="UP000012081"/>
    </source>
</evidence>
<dbReference type="AlphaFoldDB" id="M8D9S6"/>
<name>M8D9S6_9BACL</name>
<evidence type="ECO:0000256" key="1">
    <source>
        <dbReference type="SAM" id="Phobius"/>
    </source>
</evidence>
<gene>
    <name evidence="2" type="ORF">I532_09602</name>
</gene>
<dbReference type="PATRIC" id="fig|1300222.3.peg.1986"/>
<keyword evidence="1" id="KW-0472">Membrane</keyword>
<feature type="transmembrane region" description="Helical" evidence="1">
    <location>
        <begin position="7"/>
        <end position="26"/>
    </location>
</feature>